<evidence type="ECO:0000256" key="6">
    <source>
        <dbReference type="ARBA" id="ARBA00022989"/>
    </source>
</evidence>
<dbReference type="GO" id="GO:0005524">
    <property type="term" value="F:ATP binding"/>
    <property type="evidence" value="ECO:0007669"/>
    <property type="project" value="UniProtKB-KW"/>
</dbReference>
<feature type="domain" description="ABC transmembrane type-1" evidence="10">
    <location>
        <begin position="1"/>
        <end position="74"/>
    </location>
</feature>
<dbReference type="Gene3D" id="3.40.50.300">
    <property type="entry name" value="P-loop containing nucleotide triphosphate hydrolases"/>
    <property type="match status" value="1"/>
</dbReference>
<organism evidence="11">
    <name type="scientific">bioreactor metagenome</name>
    <dbReference type="NCBI Taxonomy" id="1076179"/>
    <lineage>
        <taxon>unclassified sequences</taxon>
        <taxon>metagenomes</taxon>
        <taxon>ecological metagenomes</taxon>
    </lineage>
</organism>
<keyword evidence="7 8" id="KW-0472">Membrane</keyword>
<dbReference type="PROSITE" id="PS50893">
    <property type="entry name" value="ABC_TRANSPORTER_2"/>
    <property type="match status" value="1"/>
</dbReference>
<dbReference type="PANTHER" id="PTHR43394:SF1">
    <property type="entry name" value="ATP-BINDING CASSETTE SUB-FAMILY B MEMBER 10, MITOCHONDRIAL"/>
    <property type="match status" value="1"/>
</dbReference>
<dbReference type="GO" id="GO:0016020">
    <property type="term" value="C:membrane"/>
    <property type="evidence" value="ECO:0007669"/>
    <property type="project" value="UniProtKB-SubCell"/>
</dbReference>
<evidence type="ECO:0000256" key="8">
    <source>
        <dbReference type="SAM" id="Phobius"/>
    </source>
</evidence>
<dbReference type="EMBL" id="VSSQ01010606">
    <property type="protein sequence ID" value="MPM44765.1"/>
    <property type="molecule type" value="Genomic_DNA"/>
</dbReference>
<keyword evidence="3 8" id="KW-0812">Transmembrane</keyword>
<dbReference type="InterPro" id="IPR027417">
    <property type="entry name" value="P-loop_NTPase"/>
</dbReference>
<dbReference type="SUPFAM" id="SSF90123">
    <property type="entry name" value="ABC transporter transmembrane region"/>
    <property type="match status" value="1"/>
</dbReference>
<dbReference type="CDD" id="cd03254">
    <property type="entry name" value="ABCC_Glucan_exporter_like"/>
    <property type="match status" value="1"/>
</dbReference>
<dbReference type="PANTHER" id="PTHR43394">
    <property type="entry name" value="ATP-DEPENDENT PERMEASE MDL1, MITOCHONDRIAL"/>
    <property type="match status" value="1"/>
</dbReference>
<dbReference type="SUPFAM" id="SSF52540">
    <property type="entry name" value="P-loop containing nucleoside triphosphate hydrolases"/>
    <property type="match status" value="1"/>
</dbReference>
<reference evidence="11" key="1">
    <citation type="submission" date="2019-08" db="EMBL/GenBank/DDBJ databases">
        <authorList>
            <person name="Kucharzyk K."/>
            <person name="Murdoch R.W."/>
            <person name="Higgins S."/>
            <person name="Loffler F."/>
        </authorList>
    </citation>
    <scope>NUCLEOTIDE SEQUENCE</scope>
</reference>
<keyword evidence="5 11" id="KW-0067">ATP-binding</keyword>
<dbReference type="InterPro" id="IPR003439">
    <property type="entry name" value="ABC_transporter-like_ATP-bd"/>
</dbReference>
<accession>A0A644ZV15</accession>
<dbReference type="Gene3D" id="1.20.1560.10">
    <property type="entry name" value="ABC transporter type 1, transmembrane domain"/>
    <property type="match status" value="1"/>
</dbReference>
<evidence type="ECO:0000313" key="11">
    <source>
        <dbReference type="EMBL" id="MPM44765.1"/>
    </source>
</evidence>
<dbReference type="SMART" id="SM00382">
    <property type="entry name" value="AAA"/>
    <property type="match status" value="1"/>
</dbReference>
<dbReference type="GO" id="GO:0016887">
    <property type="term" value="F:ATP hydrolysis activity"/>
    <property type="evidence" value="ECO:0007669"/>
    <property type="project" value="InterPro"/>
</dbReference>
<feature type="transmembrane region" description="Helical" evidence="8">
    <location>
        <begin position="12"/>
        <end position="36"/>
    </location>
</feature>
<protein>
    <submittedName>
        <fullName evidence="11">Putative ABC transporter ATP-binding protein</fullName>
    </submittedName>
</protein>
<dbReference type="GO" id="GO:0015421">
    <property type="term" value="F:ABC-type oligopeptide transporter activity"/>
    <property type="evidence" value="ECO:0007669"/>
    <property type="project" value="TreeGrafter"/>
</dbReference>
<keyword evidence="4" id="KW-0547">Nucleotide-binding</keyword>
<dbReference type="InterPro" id="IPR011527">
    <property type="entry name" value="ABC1_TM_dom"/>
</dbReference>
<evidence type="ECO:0000259" key="10">
    <source>
        <dbReference type="PROSITE" id="PS50929"/>
    </source>
</evidence>
<evidence type="ECO:0000256" key="3">
    <source>
        <dbReference type="ARBA" id="ARBA00022692"/>
    </source>
</evidence>
<evidence type="ECO:0000256" key="4">
    <source>
        <dbReference type="ARBA" id="ARBA00022741"/>
    </source>
</evidence>
<sequence>MEKASLRMANLNGLYIPIIVFFGSVSTAIVLARGGYLAMGDVIQIGTLSAFISYAINIFEPVQQLAKTYTDVIALQANVERVTDLLEKEPLIKDSTDVVEIYGDNINPKKQNWEEINGDIEFRNVTFKYPDGDEEVLKSFNLHIPAGTNVAIVGETGAGKSTLVNLACRFFEPTEGEILIDGKDYRDRSQLWLHSNIGYVLQNPHLFSGTIKDNIWYGNLEATDEEVIKAAEIVSVNTVADKLEKGYLSEVGEGGDKLSTGEKQLISIARAILANPRIFVLDEATSSIDTQTEKFIQDGINYLLKGRTSFIIAHRLSTIKKADIILVVKNGKIVEQGTHKSLIAEKGYYYKLYTKQFEEEKTLEVLK</sequence>
<evidence type="ECO:0000256" key="2">
    <source>
        <dbReference type="ARBA" id="ARBA00022448"/>
    </source>
</evidence>
<evidence type="ECO:0000256" key="5">
    <source>
        <dbReference type="ARBA" id="ARBA00022840"/>
    </source>
</evidence>
<dbReference type="Pfam" id="PF00005">
    <property type="entry name" value="ABC_tran"/>
    <property type="match status" value="1"/>
</dbReference>
<keyword evidence="6 8" id="KW-1133">Transmembrane helix</keyword>
<evidence type="ECO:0000259" key="9">
    <source>
        <dbReference type="PROSITE" id="PS50893"/>
    </source>
</evidence>
<dbReference type="InterPro" id="IPR036640">
    <property type="entry name" value="ABC1_TM_sf"/>
</dbReference>
<dbReference type="AlphaFoldDB" id="A0A644ZV15"/>
<keyword evidence="2" id="KW-0813">Transport</keyword>
<dbReference type="InterPro" id="IPR003593">
    <property type="entry name" value="AAA+_ATPase"/>
</dbReference>
<proteinExistence type="predicted"/>
<comment type="caution">
    <text evidence="11">The sequence shown here is derived from an EMBL/GenBank/DDBJ whole genome shotgun (WGS) entry which is preliminary data.</text>
</comment>
<dbReference type="PROSITE" id="PS50929">
    <property type="entry name" value="ABC_TM1F"/>
    <property type="match status" value="1"/>
</dbReference>
<comment type="subcellular location">
    <subcellularLocation>
        <location evidence="1">Membrane</location>
        <topology evidence="1">Multi-pass membrane protein</topology>
    </subcellularLocation>
</comment>
<feature type="domain" description="ABC transporter" evidence="9">
    <location>
        <begin position="120"/>
        <end position="355"/>
    </location>
</feature>
<evidence type="ECO:0000256" key="7">
    <source>
        <dbReference type="ARBA" id="ARBA00023136"/>
    </source>
</evidence>
<name>A0A644ZV15_9ZZZZ</name>
<gene>
    <name evidence="11" type="ORF">SDC9_91446</name>
</gene>
<dbReference type="FunFam" id="3.40.50.300:FF:000287">
    <property type="entry name" value="Multidrug ABC transporter ATP-binding protein"/>
    <property type="match status" value="1"/>
</dbReference>
<dbReference type="InterPro" id="IPR039421">
    <property type="entry name" value="Type_1_exporter"/>
</dbReference>
<evidence type="ECO:0000256" key="1">
    <source>
        <dbReference type="ARBA" id="ARBA00004141"/>
    </source>
</evidence>